<accession>A0A139R839</accession>
<reference evidence="5 6" key="1">
    <citation type="submission" date="2016-01" db="EMBL/GenBank/DDBJ databases">
        <title>Highly variable Streptococcus oralis are common among viridans streptococci isolated from primates.</title>
        <authorList>
            <person name="Denapaite D."/>
            <person name="Rieger M."/>
            <person name="Koendgen S."/>
            <person name="Brueckner R."/>
            <person name="Ochigava I."/>
            <person name="Kappeler P."/>
            <person name="Maetz-Rensing K."/>
            <person name="Leendertz F."/>
            <person name="Hakenbeck R."/>
        </authorList>
    </citation>
    <scope>NUCLEOTIDE SEQUENCE [LARGE SCALE GENOMIC DNA]</scope>
    <source>
        <strain evidence="5 6">DD22</strain>
    </source>
</reference>
<dbReference type="Gene3D" id="1.10.260.40">
    <property type="entry name" value="lambda repressor-like DNA-binding domains"/>
    <property type="match status" value="1"/>
</dbReference>
<sequence length="237" mass="27485">MKTKIAFPQMLNKYRLQKNLTMEQLAEEVGKTKSTISKWEAGTRSPKIYEIEEIAKYFGVEPQTMMFGDTSKIQWLYDKLEPSRQENVITYAEKQLNEQENNVISIFDDRKRVTAYVEGVVAAGLGSYQEENLHMEVELLEEEVPEKYDTIAQVVGDSMEPLIENNDLLFIDVKSQVDVNSIGIFQVNGKNFVKKFKRDYGGAWYLQSLNNNYEEIYLSEDDDIRTIGEVISIYREN</sequence>
<dbReference type="InterPro" id="IPR039418">
    <property type="entry name" value="LexA-like"/>
</dbReference>
<dbReference type="Proteomes" id="UP000070779">
    <property type="component" value="Unassembled WGS sequence"/>
</dbReference>
<dbReference type="PANTHER" id="PTHR40661:SF1">
    <property type="entry name" value="HTH CRO_C1-TYPE DOMAIN-CONTAINING PROTEIN"/>
    <property type="match status" value="1"/>
</dbReference>
<keyword evidence="3" id="KW-0804">Transcription</keyword>
<gene>
    <name evidence="5" type="ORF">SMIDD22_01844</name>
</gene>
<evidence type="ECO:0000313" key="5">
    <source>
        <dbReference type="EMBL" id="KXU10825.1"/>
    </source>
</evidence>
<evidence type="ECO:0000259" key="4">
    <source>
        <dbReference type="PROSITE" id="PS50943"/>
    </source>
</evidence>
<dbReference type="AlphaFoldDB" id="A0A139R839"/>
<evidence type="ECO:0000256" key="3">
    <source>
        <dbReference type="ARBA" id="ARBA00023163"/>
    </source>
</evidence>
<name>A0A139R839_STRMT</name>
<dbReference type="SMART" id="SM00530">
    <property type="entry name" value="HTH_XRE"/>
    <property type="match status" value="1"/>
</dbReference>
<dbReference type="GO" id="GO:0003677">
    <property type="term" value="F:DNA binding"/>
    <property type="evidence" value="ECO:0007669"/>
    <property type="project" value="UniProtKB-KW"/>
</dbReference>
<keyword evidence="1" id="KW-0805">Transcription regulation</keyword>
<dbReference type="PROSITE" id="PS50943">
    <property type="entry name" value="HTH_CROC1"/>
    <property type="match status" value="1"/>
</dbReference>
<dbReference type="InterPro" id="IPR015927">
    <property type="entry name" value="Peptidase_S24_S26A/B/C"/>
</dbReference>
<dbReference type="InterPro" id="IPR001387">
    <property type="entry name" value="Cro/C1-type_HTH"/>
</dbReference>
<protein>
    <submittedName>
        <fullName evidence="5">Phage CI-like repressor</fullName>
    </submittedName>
</protein>
<comment type="caution">
    <text evidence="5">The sequence shown here is derived from an EMBL/GenBank/DDBJ whole genome shotgun (WGS) entry which is preliminary data.</text>
</comment>
<dbReference type="InterPro" id="IPR036286">
    <property type="entry name" value="LexA/Signal_pep-like_sf"/>
</dbReference>
<proteinExistence type="predicted"/>
<dbReference type="Pfam" id="PF01381">
    <property type="entry name" value="HTH_3"/>
    <property type="match status" value="1"/>
</dbReference>
<dbReference type="EMBL" id="LQZD01000436">
    <property type="protein sequence ID" value="KXU10825.1"/>
    <property type="molecule type" value="Genomic_DNA"/>
</dbReference>
<dbReference type="PATRIC" id="fig|28037.238.peg.2180"/>
<organism evidence="5 6">
    <name type="scientific">Streptococcus mitis</name>
    <dbReference type="NCBI Taxonomy" id="28037"/>
    <lineage>
        <taxon>Bacteria</taxon>
        <taxon>Bacillati</taxon>
        <taxon>Bacillota</taxon>
        <taxon>Bacilli</taxon>
        <taxon>Lactobacillales</taxon>
        <taxon>Streptococcaceae</taxon>
        <taxon>Streptococcus</taxon>
        <taxon>Streptococcus mitis group</taxon>
    </lineage>
</organism>
<dbReference type="SUPFAM" id="SSF51306">
    <property type="entry name" value="LexA/Signal peptidase"/>
    <property type="match status" value="1"/>
</dbReference>
<dbReference type="SUPFAM" id="SSF47413">
    <property type="entry name" value="lambda repressor-like DNA-binding domains"/>
    <property type="match status" value="1"/>
</dbReference>
<evidence type="ECO:0000256" key="1">
    <source>
        <dbReference type="ARBA" id="ARBA00023015"/>
    </source>
</evidence>
<dbReference type="InterPro" id="IPR010982">
    <property type="entry name" value="Lambda_DNA-bd_dom_sf"/>
</dbReference>
<dbReference type="Gene3D" id="2.10.109.10">
    <property type="entry name" value="Umud Fragment, subunit A"/>
    <property type="match status" value="1"/>
</dbReference>
<keyword evidence="2" id="KW-0238">DNA-binding</keyword>
<dbReference type="CDD" id="cd06529">
    <property type="entry name" value="S24_LexA-like"/>
    <property type="match status" value="1"/>
</dbReference>
<evidence type="ECO:0000313" key="6">
    <source>
        <dbReference type="Proteomes" id="UP000070779"/>
    </source>
</evidence>
<dbReference type="CDD" id="cd00093">
    <property type="entry name" value="HTH_XRE"/>
    <property type="match status" value="1"/>
</dbReference>
<feature type="domain" description="HTH cro/C1-type" evidence="4">
    <location>
        <begin position="11"/>
        <end position="65"/>
    </location>
</feature>
<dbReference type="Pfam" id="PF00717">
    <property type="entry name" value="Peptidase_S24"/>
    <property type="match status" value="1"/>
</dbReference>
<dbReference type="PANTHER" id="PTHR40661">
    <property type="match status" value="1"/>
</dbReference>
<evidence type="ECO:0000256" key="2">
    <source>
        <dbReference type="ARBA" id="ARBA00023125"/>
    </source>
</evidence>